<dbReference type="SUPFAM" id="SSF55874">
    <property type="entry name" value="ATPase domain of HSP90 chaperone/DNA topoisomerase II/histidine kinase"/>
    <property type="match status" value="1"/>
</dbReference>
<dbReference type="Proteomes" id="UP001232992">
    <property type="component" value="Unassembled WGS sequence"/>
</dbReference>
<dbReference type="Gene3D" id="3.30.450.20">
    <property type="entry name" value="PAS domain"/>
    <property type="match status" value="1"/>
</dbReference>
<dbReference type="Gene3D" id="3.40.50.2300">
    <property type="match status" value="1"/>
</dbReference>
<dbReference type="Gene3D" id="3.30.565.10">
    <property type="entry name" value="Histidine kinase-like ATPase, C-terminal domain"/>
    <property type="match status" value="1"/>
</dbReference>
<dbReference type="EMBL" id="JAQOSQ010000002">
    <property type="protein sequence ID" value="MDJ1182428.1"/>
    <property type="molecule type" value="Genomic_DNA"/>
</dbReference>
<keyword evidence="5" id="KW-0902">Two-component regulatory system</keyword>
<feature type="modified residue" description="4-aspartylphosphate" evidence="6">
    <location>
        <position position="742"/>
    </location>
</feature>
<dbReference type="InterPro" id="IPR005467">
    <property type="entry name" value="His_kinase_dom"/>
</dbReference>
<proteinExistence type="predicted"/>
<dbReference type="CDD" id="cd17546">
    <property type="entry name" value="REC_hyHK_CKI1_RcsC-like"/>
    <property type="match status" value="1"/>
</dbReference>
<dbReference type="PANTHER" id="PTHR45339:SF1">
    <property type="entry name" value="HYBRID SIGNAL TRANSDUCTION HISTIDINE KINASE J"/>
    <property type="match status" value="1"/>
</dbReference>
<dbReference type="Pfam" id="PF02518">
    <property type="entry name" value="HATPase_c"/>
    <property type="match status" value="1"/>
</dbReference>
<dbReference type="InterPro" id="IPR003661">
    <property type="entry name" value="HisK_dim/P_dom"/>
</dbReference>
<dbReference type="SMART" id="SM00448">
    <property type="entry name" value="REC"/>
    <property type="match status" value="1"/>
</dbReference>
<dbReference type="GO" id="GO:0005524">
    <property type="term" value="F:ATP binding"/>
    <property type="evidence" value="ECO:0007669"/>
    <property type="project" value="UniProtKB-KW"/>
</dbReference>
<evidence type="ECO:0000256" key="8">
    <source>
        <dbReference type="SAM" id="Phobius"/>
    </source>
</evidence>
<dbReference type="InterPro" id="IPR001789">
    <property type="entry name" value="Sig_transdc_resp-reg_receiver"/>
</dbReference>
<evidence type="ECO:0000259" key="9">
    <source>
        <dbReference type="PROSITE" id="PS50109"/>
    </source>
</evidence>
<dbReference type="SUPFAM" id="SSF55785">
    <property type="entry name" value="PYP-like sensor domain (PAS domain)"/>
    <property type="match status" value="1"/>
</dbReference>
<evidence type="ECO:0000256" key="3">
    <source>
        <dbReference type="ARBA" id="ARBA00022553"/>
    </source>
</evidence>
<dbReference type="Pfam" id="PF00072">
    <property type="entry name" value="Response_reg"/>
    <property type="match status" value="1"/>
</dbReference>
<keyword evidence="8" id="KW-0472">Membrane</keyword>
<dbReference type="PRINTS" id="PR00344">
    <property type="entry name" value="BCTRLSENSOR"/>
</dbReference>
<feature type="domain" description="Histidine kinase" evidence="9">
    <location>
        <begin position="445"/>
        <end position="667"/>
    </location>
</feature>
<dbReference type="EC" id="2.7.13.3" evidence="2"/>
<keyword evidence="11" id="KW-0067">ATP-binding</keyword>
<keyword evidence="8" id="KW-0812">Transmembrane</keyword>
<dbReference type="SUPFAM" id="SSF52172">
    <property type="entry name" value="CheY-like"/>
    <property type="match status" value="1"/>
</dbReference>
<dbReference type="Gene3D" id="1.10.287.130">
    <property type="match status" value="1"/>
</dbReference>
<dbReference type="InterPro" id="IPR011006">
    <property type="entry name" value="CheY-like_superfamily"/>
</dbReference>
<dbReference type="InterPro" id="IPR003594">
    <property type="entry name" value="HATPase_dom"/>
</dbReference>
<keyword evidence="12" id="KW-1185">Reference proteome</keyword>
<dbReference type="InterPro" id="IPR036097">
    <property type="entry name" value="HisK_dim/P_sf"/>
</dbReference>
<dbReference type="PANTHER" id="PTHR45339">
    <property type="entry name" value="HYBRID SIGNAL TRANSDUCTION HISTIDINE KINASE J"/>
    <property type="match status" value="1"/>
</dbReference>
<comment type="caution">
    <text evidence="11">The sequence shown here is derived from an EMBL/GenBank/DDBJ whole genome shotgun (WGS) entry which is preliminary data.</text>
</comment>
<keyword evidence="8" id="KW-1133">Transmembrane helix</keyword>
<protein>
    <recommendedName>
        <fullName evidence="2">histidine kinase</fullName>
        <ecNumber evidence="2">2.7.13.3</ecNumber>
    </recommendedName>
</protein>
<keyword evidence="7" id="KW-0175">Coiled coil</keyword>
<dbReference type="InterPro" id="IPR004358">
    <property type="entry name" value="Sig_transdc_His_kin-like_C"/>
</dbReference>
<evidence type="ECO:0000259" key="10">
    <source>
        <dbReference type="PROSITE" id="PS50110"/>
    </source>
</evidence>
<dbReference type="SMART" id="SM00387">
    <property type="entry name" value="HATPase_c"/>
    <property type="match status" value="1"/>
</dbReference>
<dbReference type="InterPro" id="IPR045812">
    <property type="entry name" value="DAHL"/>
</dbReference>
<name>A0ABT7BTC3_9CYAN</name>
<feature type="coiled-coil region" evidence="7">
    <location>
        <begin position="91"/>
        <end position="129"/>
    </location>
</feature>
<keyword evidence="4" id="KW-0808">Transferase</keyword>
<keyword evidence="3 6" id="KW-0597">Phosphoprotein</keyword>
<feature type="transmembrane region" description="Helical" evidence="8">
    <location>
        <begin position="6"/>
        <end position="23"/>
    </location>
</feature>
<evidence type="ECO:0000313" key="11">
    <source>
        <dbReference type="EMBL" id="MDJ1182428.1"/>
    </source>
</evidence>
<dbReference type="PROSITE" id="PS50109">
    <property type="entry name" value="HIS_KIN"/>
    <property type="match status" value="1"/>
</dbReference>
<feature type="transmembrane region" description="Helical" evidence="8">
    <location>
        <begin position="262"/>
        <end position="280"/>
    </location>
</feature>
<dbReference type="InterPro" id="IPR035965">
    <property type="entry name" value="PAS-like_dom_sf"/>
</dbReference>
<evidence type="ECO:0000256" key="4">
    <source>
        <dbReference type="ARBA" id="ARBA00022777"/>
    </source>
</evidence>
<dbReference type="Pfam" id="PF00512">
    <property type="entry name" value="HisKA"/>
    <property type="match status" value="1"/>
</dbReference>
<dbReference type="CDD" id="cd16922">
    <property type="entry name" value="HATPase_EvgS-ArcB-TorS-like"/>
    <property type="match status" value="1"/>
</dbReference>
<dbReference type="InterPro" id="IPR036890">
    <property type="entry name" value="HATPase_C_sf"/>
</dbReference>
<dbReference type="SUPFAM" id="SSF47384">
    <property type="entry name" value="Homodimeric domain of signal transducing histidine kinase"/>
    <property type="match status" value="1"/>
</dbReference>
<dbReference type="RefSeq" id="WP_283757080.1">
    <property type="nucleotide sequence ID" value="NZ_JAQOSQ010000002.1"/>
</dbReference>
<dbReference type="Pfam" id="PF19443">
    <property type="entry name" value="DAHL"/>
    <property type="match status" value="1"/>
</dbReference>
<keyword evidence="4" id="KW-0418">Kinase</keyword>
<gene>
    <name evidence="11" type="ORF">PMH09_04405</name>
</gene>
<reference evidence="11 12" key="1">
    <citation type="submission" date="2023-01" db="EMBL/GenBank/DDBJ databases">
        <title>Novel diversity within Roseofilum (Cyanobacteria; Desertifilaceae) from marine benthic mats with descriptions of four novel species.</title>
        <authorList>
            <person name="Wang Y."/>
            <person name="Berthold D.E."/>
            <person name="Hu J."/>
            <person name="Lefler F.W."/>
            <person name="Laughinghouse H.D. IV."/>
        </authorList>
    </citation>
    <scope>NUCLEOTIDE SEQUENCE [LARGE SCALE GENOMIC DNA]</scope>
    <source>
        <strain evidence="11 12">BLCC-M143</strain>
    </source>
</reference>
<evidence type="ECO:0000256" key="5">
    <source>
        <dbReference type="ARBA" id="ARBA00023012"/>
    </source>
</evidence>
<dbReference type="SMART" id="SM00388">
    <property type="entry name" value="HisKA"/>
    <property type="match status" value="1"/>
</dbReference>
<evidence type="ECO:0000256" key="7">
    <source>
        <dbReference type="SAM" id="Coils"/>
    </source>
</evidence>
<comment type="catalytic activity">
    <reaction evidence="1">
        <text>ATP + protein L-histidine = ADP + protein N-phospho-L-histidine.</text>
        <dbReference type="EC" id="2.7.13.3"/>
    </reaction>
</comment>
<evidence type="ECO:0000256" key="1">
    <source>
        <dbReference type="ARBA" id="ARBA00000085"/>
    </source>
</evidence>
<dbReference type="PROSITE" id="PS50110">
    <property type="entry name" value="RESPONSE_REGULATORY"/>
    <property type="match status" value="1"/>
</dbReference>
<feature type="domain" description="Response regulatory" evidence="10">
    <location>
        <begin position="693"/>
        <end position="812"/>
    </location>
</feature>
<feature type="coiled-coil region" evidence="7">
    <location>
        <begin position="393"/>
        <end position="438"/>
    </location>
</feature>
<organism evidence="11 12">
    <name type="scientific">Roseofilum casamattae BLCC-M143</name>
    <dbReference type="NCBI Taxonomy" id="3022442"/>
    <lineage>
        <taxon>Bacteria</taxon>
        <taxon>Bacillati</taxon>
        <taxon>Cyanobacteriota</taxon>
        <taxon>Cyanophyceae</taxon>
        <taxon>Desertifilales</taxon>
        <taxon>Desertifilaceae</taxon>
        <taxon>Roseofilum</taxon>
        <taxon>Roseofilum casamattae</taxon>
    </lineage>
</organism>
<accession>A0ABT7BTC3</accession>
<evidence type="ECO:0000313" key="12">
    <source>
        <dbReference type="Proteomes" id="UP001232992"/>
    </source>
</evidence>
<dbReference type="CDD" id="cd00082">
    <property type="entry name" value="HisKA"/>
    <property type="match status" value="1"/>
</dbReference>
<evidence type="ECO:0000256" key="6">
    <source>
        <dbReference type="PROSITE-ProRule" id="PRU00169"/>
    </source>
</evidence>
<evidence type="ECO:0000256" key="2">
    <source>
        <dbReference type="ARBA" id="ARBA00012438"/>
    </source>
</evidence>
<keyword evidence="11" id="KW-0547">Nucleotide-binding</keyword>
<sequence length="902" mass="103987">MKIKYILFGVIFATASTVLFWLFRQSKAIDFTVNQSYQNALIRQQEQYATFNQDVLRTRYEFLVSYDSLTQQIKMLNFLQQELEEIPDFINSAGQKEIEELLRENQTLLSRHEETIEKFKSQNSLLKNSLRYLPTLVEDISQRLANDTTFEESDRQLLLALDKLLQNLLVYNLSADETREPIVRRNLDNILELNSRVSDREYQKLIQLAVRHGEIILNCKPSLDRLVQSLLINPTDRTSKTLEITYNSYARKAIQKANRYRFYTYSWLLFLVVGLAWSIVHRFQQANRHTINILESITDAFLTIDSQSDITYANPQTAILLNCPLKKLYRHNLLDVFAVPEVLCCPRRRTMICEGTGAVALESYDRNLQRWFEIRVYPQESGFSVFLQDISDRKKAELELQELNHNLEEKVKKRTAQLAESIETAEKARHKAEAANRAKSVFLSNMSHELRTPLNAILGFTQVMERDRNLQGKHREHLKIVSRSGEHLLELINDVLEMSKIEAGRTILNVESFDLYYLLDSLFKLLQLQAEKKGLSFQVERSPDVPQYIKGDRGKLRQILINLLGNGIKFTEEGQVQLSVTSHQSSTQNQQQIAFAVRDTGPGIVAEELENLFQPFVQTETGRNSGEGTGLGLPISRQFVQLMGGDLRVDSQVGRGTQFYFTITVLETKASDIQAEVLEKTAIAFAEGQPLYRAVVADDKWENRLVLRQMLEPFNMEIQDAENGREAIALWETWQPDLIWMDMRMPIMDGYKATQIIRDREALENRNRVAIVAVTASAFESEKVNVLAAGCDDFIRKPFRLEELCDRMTKHLGTKFIYAEHENTTEEETIALNPETFSQLPDLWRQQFYEAASSADDGEMMALIQHLDPAYQNLARSLSELVENFQLDRLLELSQSEVISRS</sequence>